<feature type="domain" description="Fumarase C C-terminal" evidence="7">
    <location>
        <begin position="408"/>
        <end position="465"/>
    </location>
</feature>
<dbReference type="InterPro" id="IPR020557">
    <property type="entry name" value="Fumarate_lyase_CS"/>
</dbReference>
<comment type="caution">
    <text evidence="8">The sequence shown here is derived from an EMBL/GenBank/DDBJ whole genome shotgun (WGS) entry which is preliminary data.</text>
</comment>
<dbReference type="PROSITE" id="PS00163">
    <property type="entry name" value="FUMARATE_LYASES"/>
    <property type="match status" value="1"/>
</dbReference>
<sequence length="466" mass="49807">MNDTDGYRIEHDSMGEVRVPAHAKWRAQTQRAVENFPVSGQRLERAHIEALARIKAAAAKVNAELGVIDKDRAEAIAEAAGEVAEGRWDEHFPVDVFQTGSGTSSNMNTNEVIATLATERLPEGREVHPNDHVNASQSSNDVFPSSIHIAATAAVTRDLVPALEHLADSLERKSAEFATVVKSGRTHLMDATPVTLGQEFGGYAAQVRYGIERLRAALPRLAELPLGGTAVGTGINTPAGFSAAVIAEVARATGLPLTEARDHFEAQGARDGLVETSGQLRTIAVSLTKIANDLRWMASGPRTGLAEINLPDLQPGSSIMPGKVNPVIPEAVLMVAAQVTGNDTTVAVAGAAGNFELNVMLPVMAKNLLESVRLLANASRLLADRTVDGITANVERAREYAESSPSVVTPLNKYIGYEEAAKVAKKSLAERKTIREVVLESGYVERGDLTVEQLDEALDVLRMTRP</sequence>
<keyword evidence="9" id="KW-1185">Reference proteome</keyword>
<dbReference type="InterPro" id="IPR005677">
    <property type="entry name" value="Fum_hydII"/>
</dbReference>
<dbReference type="Proteomes" id="UP001501000">
    <property type="component" value="Unassembled WGS sequence"/>
</dbReference>
<feature type="site" description="Important for catalytic activity" evidence="5">
    <location>
        <position position="330"/>
    </location>
</feature>
<organism evidence="8 9">
    <name type="scientific">Streptomyces gulbargensis</name>
    <dbReference type="NCBI Taxonomy" id="364901"/>
    <lineage>
        <taxon>Bacteria</taxon>
        <taxon>Bacillati</taxon>
        <taxon>Actinomycetota</taxon>
        <taxon>Actinomycetes</taxon>
        <taxon>Kitasatosporales</taxon>
        <taxon>Streptomycetaceae</taxon>
        <taxon>Streptomyces</taxon>
    </lineage>
</organism>
<dbReference type="CDD" id="cd01362">
    <property type="entry name" value="Fumarase_classII"/>
    <property type="match status" value="1"/>
</dbReference>
<feature type="binding site" description="in site B" evidence="5">
    <location>
        <begin position="128"/>
        <end position="131"/>
    </location>
    <ligand>
        <name>substrate</name>
    </ligand>
</feature>
<feature type="binding site" evidence="5">
    <location>
        <position position="318"/>
    </location>
    <ligand>
        <name>substrate</name>
    </ligand>
</feature>
<keyword evidence="4 5" id="KW-0456">Lyase</keyword>
<feature type="active site" evidence="5">
    <location>
        <position position="317"/>
    </location>
</feature>
<dbReference type="PANTHER" id="PTHR11444:SF22">
    <property type="entry name" value="FUMARATE HYDRATASE CLASS II"/>
    <property type="match status" value="1"/>
</dbReference>
<evidence type="ECO:0000256" key="1">
    <source>
        <dbReference type="ARBA" id="ARBA00009084"/>
    </source>
</evidence>
<keyword evidence="2 5" id="KW-0963">Cytoplasm</keyword>
<feature type="binding site" evidence="5">
    <location>
        <begin position="138"/>
        <end position="140"/>
    </location>
    <ligand>
        <name>substrate</name>
    </ligand>
</feature>
<evidence type="ECO:0000259" key="6">
    <source>
        <dbReference type="Pfam" id="PF00206"/>
    </source>
</evidence>
<proteinExistence type="inferred from homology"/>
<evidence type="ECO:0000259" key="7">
    <source>
        <dbReference type="Pfam" id="PF10415"/>
    </source>
</evidence>
<comment type="function">
    <text evidence="5">Involved in the TCA cycle. Catalyzes the stereospecific interconversion of fumarate to L-malate.</text>
</comment>
<gene>
    <name evidence="5" type="primary">fumC</name>
    <name evidence="8" type="ORF">GCM10022244_41150</name>
</gene>
<comment type="miscellaneous">
    <text evidence="5">There are 2 substrate-binding sites: the catalytic A site, and the non-catalytic B site that may play a role in the transfer of substrate or product between the active site and the solvent. Alternatively, the B site may bind allosteric effectors.</text>
</comment>
<feature type="active site" description="Proton donor/acceptor" evidence="5">
    <location>
        <position position="187"/>
    </location>
</feature>
<comment type="catalytic activity">
    <reaction evidence="5">
        <text>(S)-malate = fumarate + H2O</text>
        <dbReference type="Rhea" id="RHEA:12460"/>
        <dbReference type="ChEBI" id="CHEBI:15377"/>
        <dbReference type="ChEBI" id="CHEBI:15589"/>
        <dbReference type="ChEBI" id="CHEBI:29806"/>
        <dbReference type="EC" id="4.2.1.2"/>
    </reaction>
</comment>
<dbReference type="InterPro" id="IPR000362">
    <property type="entry name" value="Fumarate_lyase_fam"/>
</dbReference>
<dbReference type="Pfam" id="PF00206">
    <property type="entry name" value="Lyase_1"/>
    <property type="match status" value="1"/>
</dbReference>
<evidence type="ECO:0000313" key="8">
    <source>
        <dbReference type="EMBL" id="GAA3927784.1"/>
    </source>
</evidence>
<dbReference type="HAMAP" id="MF_00743">
    <property type="entry name" value="FumaraseC"/>
    <property type="match status" value="1"/>
</dbReference>
<dbReference type="SUPFAM" id="SSF48557">
    <property type="entry name" value="L-aspartase-like"/>
    <property type="match status" value="1"/>
</dbReference>
<comment type="pathway">
    <text evidence="5">Carbohydrate metabolism; tricarboxylic acid cycle; (S)-malate from fumarate: step 1/1.</text>
</comment>
<name>A0ABP7MSP5_9ACTN</name>
<protein>
    <recommendedName>
        <fullName evidence="5">Fumarate hydratase class II</fullName>
        <shortName evidence="5">Fumarase C</shortName>
        <ecNumber evidence="5">4.2.1.2</ecNumber>
    </recommendedName>
    <alternativeName>
        <fullName evidence="5">Aerobic fumarase</fullName>
    </alternativeName>
    <alternativeName>
        <fullName evidence="5">Iron-independent fumarase</fullName>
    </alternativeName>
</protein>
<dbReference type="Gene3D" id="1.10.275.10">
    <property type="entry name" value="Fumarase/aspartase (N-terminal domain)"/>
    <property type="match status" value="1"/>
</dbReference>
<keyword evidence="3 5" id="KW-0816">Tricarboxylic acid cycle</keyword>
<dbReference type="InterPro" id="IPR008948">
    <property type="entry name" value="L-Aspartase-like"/>
</dbReference>
<dbReference type="NCBIfam" id="NF008909">
    <property type="entry name" value="PRK12273.1"/>
    <property type="match status" value="1"/>
</dbReference>
<dbReference type="InterPro" id="IPR024083">
    <property type="entry name" value="Fumarase/histidase_N"/>
</dbReference>
<dbReference type="InterPro" id="IPR022761">
    <property type="entry name" value="Fumarate_lyase_N"/>
</dbReference>
<dbReference type="Gene3D" id="1.10.40.30">
    <property type="entry name" value="Fumarase/aspartase (C-terminal domain)"/>
    <property type="match status" value="1"/>
</dbReference>
<evidence type="ECO:0000256" key="4">
    <source>
        <dbReference type="ARBA" id="ARBA00023239"/>
    </source>
</evidence>
<dbReference type="EMBL" id="BAABAJ010000013">
    <property type="protein sequence ID" value="GAA3927784.1"/>
    <property type="molecule type" value="Genomic_DNA"/>
</dbReference>
<dbReference type="PRINTS" id="PR00149">
    <property type="entry name" value="FUMRATELYASE"/>
</dbReference>
<feature type="domain" description="Fumarate lyase N-terminal" evidence="6">
    <location>
        <begin position="15"/>
        <end position="341"/>
    </location>
</feature>
<evidence type="ECO:0000256" key="5">
    <source>
        <dbReference type="HAMAP-Rule" id="MF_00743"/>
    </source>
</evidence>
<dbReference type="RefSeq" id="WP_309054951.1">
    <property type="nucleotide sequence ID" value="NZ_BAABAJ010000013.1"/>
</dbReference>
<comment type="similarity">
    <text evidence="1 5">Belongs to the class-II fumarase/aspartase family. Fumarase subfamily.</text>
</comment>
<evidence type="ECO:0000256" key="2">
    <source>
        <dbReference type="ARBA" id="ARBA00022490"/>
    </source>
</evidence>
<dbReference type="EC" id="4.2.1.2" evidence="5"/>
<dbReference type="Gene3D" id="1.20.200.10">
    <property type="entry name" value="Fumarase/aspartase (Central domain)"/>
    <property type="match status" value="1"/>
</dbReference>
<dbReference type="PANTHER" id="PTHR11444">
    <property type="entry name" value="ASPARTATEAMMONIA/ARGININOSUCCINATE/ADENYLOSUCCINATE LYASE"/>
    <property type="match status" value="1"/>
</dbReference>
<feature type="binding site" evidence="5">
    <location>
        <position position="186"/>
    </location>
    <ligand>
        <name>substrate</name>
    </ligand>
</feature>
<feature type="binding site" evidence="5">
    <location>
        <begin position="101"/>
        <end position="103"/>
    </location>
    <ligand>
        <name>substrate</name>
    </ligand>
</feature>
<dbReference type="InterPro" id="IPR018951">
    <property type="entry name" value="Fumarase_C_C"/>
</dbReference>
<comment type="subcellular location">
    <subcellularLocation>
        <location evidence="5">Cytoplasm</location>
    </subcellularLocation>
</comment>
<evidence type="ECO:0000313" key="9">
    <source>
        <dbReference type="Proteomes" id="UP001501000"/>
    </source>
</evidence>
<dbReference type="Pfam" id="PF10415">
    <property type="entry name" value="FumaraseC_C"/>
    <property type="match status" value="1"/>
</dbReference>
<reference evidence="9" key="1">
    <citation type="journal article" date="2019" name="Int. J. Syst. Evol. Microbiol.">
        <title>The Global Catalogue of Microorganisms (GCM) 10K type strain sequencing project: providing services to taxonomists for standard genome sequencing and annotation.</title>
        <authorList>
            <consortium name="The Broad Institute Genomics Platform"/>
            <consortium name="The Broad Institute Genome Sequencing Center for Infectious Disease"/>
            <person name="Wu L."/>
            <person name="Ma J."/>
        </authorList>
    </citation>
    <scope>NUCLEOTIDE SEQUENCE [LARGE SCALE GENOMIC DNA]</scope>
    <source>
        <strain evidence="9">JCM 16956</strain>
    </source>
</reference>
<feature type="binding site" evidence="5">
    <location>
        <begin position="323"/>
        <end position="325"/>
    </location>
    <ligand>
        <name>substrate</name>
    </ligand>
</feature>
<accession>A0ABP7MSP5</accession>
<evidence type="ECO:0000256" key="3">
    <source>
        <dbReference type="ARBA" id="ARBA00022532"/>
    </source>
</evidence>
<comment type="subunit">
    <text evidence="5">Homotetramer.</text>
</comment>